<keyword evidence="3" id="KW-0813">Transport</keyword>
<feature type="compositionally biased region" description="Basic and acidic residues" evidence="8">
    <location>
        <begin position="516"/>
        <end position="531"/>
    </location>
</feature>
<feature type="transmembrane region" description="Helical" evidence="9">
    <location>
        <begin position="683"/>
        <end position="703"/>
    </location>
</feature>
<evidence type="ECO:0000256" key="3">
    <source>
        <dbReference type="ARBA" id="ARBA00022448"/>
    </source>
</evidence>
<evidence type="ECO:0000256" key="5">
    <source>
        <dbReference type="ARBA" id="ARBA00022692"/>
    </source>
</evidence>
<dbReference type="PANTHER" id="PTHR46494:SF1">
    <property type="entry name" value="CORA FAMILY METAL ION TRANSPORTER (EUROFUNG)"/>
    <property type="match status" value="1"/>
</dbReference>
<dbReference type="GO" id="GO:0005886">
    <property type="term" value="C:plasma membrane"/>
    <property type="evidence" value="ECO:0007669"/>
    <property type="project" value="UniProtKB-SubCell"/>
</dbReference>
<dbReference type="Pfam" id="PF01544">
    <property type="entry name" value="CorA"/>
    <property type="match status" value="1"/>
</dbReference>
<feature type="region of interest" description="Disordered" evidence="8">
    <location>
        <begin position="227"/>
        <end position="277"/>
    </location>
</feature>
<dbReference type="SUPFAM" id="SSF144083">
    <property type="entry name" value="Magnesium transport protein CorA, transmembrane region"/>
    <property type="match status" value="1"/>
</dbReference>
<dbReference type="InterPro" id="IPR045861">
    <property type="entry name" value="CorA_cytoplasmic_dom"/>
</dbReference>
<dbReference type="EMBL" id="JANIEX010000263">
    <property type="protein sequence ID" value="KAJ3569911.1"/>
    <property type="molecule type" value="Genomic_DNA"/>
</dbReference>
<name>A0AAD5YSI7_9AGAR</name>
<accession>A0AAD5YSI7</accession>
<sequence>MPSSLFAAATAAQGGLSHTDSTTSFQRYEERVSSMPAIIPRHLDPEDAASSKISILPPLTHPRLPYTSEANNNFAPPPVPIPHHPGFSSLRRRPSAAGAEPGANPRRDSSVAKYAQYKQECIIDVVDYDAEDATIERLGNVDFINMMKAGYSKDANDELDSHPKAVRWINIGGVDWDVLSTLALRYHIHSLALEDVLHEHRNIQTKADYYPDHLFIRVLSHSVCPVEDHSPPMSPESHRKSPRKCSSRSGAPPAYGTTDIESGVPSPHTSDSTTPLLAQHEEDSSLPFLRSLELRTRFSSFNVWGLGRKDEIVKLRALTAEDRPNILHEPMFIFLFHDGTVISIMPTANLDFTAPITERLYHNQSVLRTTEDASLLLQSLLDLVVDRILEVVDEYQMKIHKIEHDIMLNPSMESVRSLHVLSGDLIMHKLTLEPIKTMMYNLRRYDVDRCVAMAKHIKAEAEFSDDDGTEPNTPAVSKPNKPASHGSAQKETDRKNGKRPKREQSLLSSHWGFEPEASRSEPDGDGDDRAPADSIHGMDMGLNKKSRKRLRARRQSQAKRDAERAERMRWEKAWRYLDINDGQGGDKRRFRGYLSYMCKVYLSDVCDHMEFALTSLDMFAGISENLIDYAFNMASYNMNQVMNRLTIVTIIFLPLTLLTGYFGMNFEPFTSLDGHSETLFWKIAIPSMAALIPLFMITDILDFGKYVARRWKSGRAAKVTHIRIYRAINLG</sequence>
<evidence type="ECO:0000256" key="6">
    <source>
        <dbReference type="ARBA" id="ARBA00022989"/>
    </source>
</evidence>
<feature type="compositionally biased region" description="Polar residues" evidence="8">
    <location>
        <begin position="267"/>
        <end position="276"/>
    </location>
</feature>
<evidence type="ECO:0000313" key="11">
    <source>
        <dbReference type="Proteomes" id="UP001213000"/>
    </source>
</evidence>
<evidence type="ECO:0000256" key="4">
    <source>
        <dbReference type="ARBA" id="ARBA00022475"/>
    </source>
</evidence>
<comment type="similarity">
    <text evidence="2">Belongs to the CorA metal ion transporter (MIT) (TC 1.A.35) family.</text>
</comment>
<feature type="region of interest" description="Disordered" evidence="8">
    <location>
        <begin position="462"/>
        <end position="564"/>
    </location>
</feature>
<dbReference type="GO" id="GO:0050897">
    <property type="term" value="F:cobalt ion binding"/>
    <property type="evidence" value="ECO:0007669"/>
    <property type="project" value="TreeGrafter"/>
</dbReference>
<dbReference type="AlphaFoldDB" id="A0AAD5YSI7"/>
<organism evidence="10 11">
    <name type="scientific">Leucocoprinus birnbaumii</name>
    <dbReference type="NCBI Taxonomy" id="56174"/>
    <lineage>
        <taxon>Eukaryota</taxon>
        <taxon>Fungi</taxon>
        <taxon>Dikarya</taxon>
        <taxon>Basidiomycota</taxon>
        <taxon>Agaricomycotina</taxon>
        <taxon>Agaricomycetes</taxon>
        <taxon>Agaricomycetidae</taxon>
        <taxon>Agaricales</taxon>
        <taxon>Agaricineae</taxon>
        <taxon>Agaricaceae</taxon>
        <taxon>Leucocoprinus</taxon>
    </lineage>
</organism>
<evidence type="ECO:0000256" key="2">
    <source>
        <dbReference type="ARBA" id="ARBA00009765"/>
    </source>
</evidence>
<dbReference type="Gene3D" id="3.30.460.20">
    <property type="entry name" value="CorA soluble domain-like"/>
    <property type="match status" value="1"/>
</dbReference>
<evidence type="ECO:0000256" key="9">
    <source>
        <dbReference type="SAM" id="Phobius"/>
    </source>
</evidence>
<keyword evidence="6 9" id="KW-1133">Transmembrane helix</keyword>
<evidence type="ECO:0000313" key="10">
    <source>
        <dbReference type="EMBL" id="KAJ3569911.1"/>
    </source>
</evidence>
<dbReference type="InterPro" id="IPR045863">
    <property type="entry name" value="CorA_TM1_TM2"/>
</dbReference>
<keyword evidence="7 9" id="KW-0472">Membrane</keyword>
<comment type="caution">
    <text evidence="10">The sequence shown here is derived from an EMBL/GenBank/DDBJ whole genome shotgun (WGS) entry which is preliminary data.</text>
</comment>
<keyword evidence="11" id="KW-1185">Reference proteome</keyword>
<evidence type="ECO:0000256" key="7">
    <source>
        <dbReference type="ARBA" id="ARBA00023136"/>
    </source>
</evidence>
<evidence type="ECO:0000256" key="8">
    <source>
        <dbReference type="SAM" id="MobiDB-lite"/>
    </source>
</evidence>
<dbReference type="InterPro" id="IPR002523">
    <property type="entry name" value="MgTranspt_CorA/ZnTranspt_ZntB"/>
</dbReference>
<dbReference type="GO" id="GO:0000287">
    <property type="term" value="F:magnesium ion binding"/>
    <property type="evidence" value="ECO:0007669"/>
    <property type="project" value="TreeGrafter"/>
</dbReference>
<dbReference type="Proteomes" id="UP001213000">
    <property type="component" value="Unassembled WGS sequence"/>
</dbReference>
<comment type="subcellular location">
    <subcellularLocation>
        <location evidence="1">Cell membrane</location>
        <topology evidence="1">Multi-pass membrane protein</topology>
    </subcellularLocation>
</comment>
<dbReference type="SUPFAM" id="SSF143865">
    <property type="entry name" value="CorA soluble domain-like"/>
    <property type="match status" value="1"/>
</dbReference>
<reference evidence="10" key="1">
    <citation type="submission" date="2022-07" db="EMBL/GenBank/DDBJ databases">
        <title>Genome Sequence of Leucocoprinus birnbaumii.</title>
        <authorList>
            <person name="Buettner E."/>
        </authorList>
    </citation>
    <scope>NUCLEOTIDE SEQUENCE</scope>
    <source>
        <strain evidence="10">VT141</strain>
    </source>
</reference>
<dbReference type="Gene3D" id="1.20.58.340">
    <property type="entry name" value="Magnesium transport protein CorA, transmembrane region"/>
    <property type="match status" value="2"/>
</dbReference>
<feature type="compositionally biased region" description="Basic residues" evidence="8">
    <location>
        <begin position="544"/>
        <end position="557"/>
    </location>
</feature>
<keyword evidence="5 9" id="KW-0812">Transmembrane</keyword>
<keyword evidence="4" id="KW-1003">Cell membrane</keyword>
<dbReference type="GO" id="GO:0015087">
    <property type="term" value="F:cobalt ion transmembrane transporter activity"/>
    <property type="evidence" value="ECO:0007669"/>
    <property type="project" value="TreeGrafter"/>
</dbReference>
<dbReference type="GO" id="GO:0015095">
    <property type="term" value="F:magnesium ion transmembrane transporter activity"/>
    <property type="evidence" value="ECO:0007669"/>
    <property type="project" value="TreeGrafter"/>
</dbReference>
<gene>
    <name evidence="10" type="ORF">NP233_g4745</name>
</gene>
<proteinExistence type="inferred from homology"/>
<protein>
    <submittedName>
        <fullName evidence="10">Uncharacterized protein</fullName>
    </submittedName>
</protein>
<feature type="region of interest" description="Disordered" evidence="8">
    <location>
        <begin position="67"/>
        <end position="111"/>
    </location>
</feature>
<evidence type="ECO:0000256" key="1">
    <source>
        <dbReference type="ARBA" id="ARBA00004651"/>
    </source>
</evidence>
<feature type="transmembrane region" description="Helical" evidence="9">
    <location>
        <begin position="643"/>
        <end position="663"/>
    </location>
</feature>
<dbReference type="PANTHER" id="PTHR46494">
    <property type="entry name" value="CORA FAMILY METAL ION TRANSPORTER (EUROFUNG)"/>
    <property type="match status" value="1"/>
</dbReference>